<feature type="compositionally biased region" description="Low complexity" evidence="3">
    <location>
        <begin position="39"/>
        <end position="66"/>
    </location>
</feature>
<feature type="region of interest" description="Disordered" evidence="3">
    <location>
        <begin position="1"/>
        <end position="72"/>
    </location>
</feature>
<evidence type="ECO:0000313" key="6">
    <source>
        <dbReference type="Proteomes" id="UP000002009"/>
    </source>
</evidence>
<dbReference type="STRING" id="296587.C1DZH7"/>
<name>C1DZH7_MICCC</name>
<keyword evidence="5" id="KW-0261">Viral envelope protein</keyword>
<sequence length="360" mass="40034">MAEPQEEYEEDGEEYEEVTDEEEDYEEEEEEEDDEEEAAAPAPQAMTPQAAMLQAMQQAQAQAQQPVGPKEWAGLKDMPAKTQASLNEVLSRMTSKGQTEMTVVFVGKQGAGKSSTLNSVLNERVAAAAPFQPETLRPLLASRRAAGFTISLLDTPGLLEGDAVSQRGMSSVKLAMKDRKVHAVVYMDRLDAWRVDNSDRAVFKALADNFGMDIWERTVLGFSHGQLSPTQLPYDQFVEARANELRSAIRSTLNAPHLELPHAVVENGSRCATNSEGEKVLPDKERTAWVPKFVSTLVDVATRLLDPMEFDEQKTYSKDDPNKKRRLLILPMLALQVFVLRPFITNLIRADIKKGKGGRV</sequence>
<dbReference type="PANTHER" id="PTHR10903:SF149">
    <property type="entry name" value="TRANSLOCASE OF CHLOROPLAST 33, CHLOROPLASTIC"/>
    <property type="match status" value="1"/>
</dbReference>
<dbReference type="OMA" id="QPREWTG"/>
<dbReference type="GeneID" id="8241057"/>
<keyword evidence="5" id="KW-0946">Virion</keyword>
<dbReference type="GO" id="GO:0005525">
    <property type="term" value="F:GTP binding"/>
    <property type="evidence" value="ECO:0007669"/>
    <property type="project" value="UniProtKB-KW"/>
</dbReference>
<reference evidence="5 6" key="1">
    <citation type="journal article" date="2009" name="Science">
        <title>Green evolution and dynamic adaptations revealed by genomes of the marine picoeukaryotes Micromonas.</title>
        <authorList>
            <person name="Worden A.Z."/>
            <person name="Lee J.H."/>
            <person name="Mock T."/>
            <person name="Rouze P."/>
            <person name="Simmons M.P."/>
            <person name="Aerts A.L."/>
            <person name="Allen A.E."/>
            <person name="Cuvelier M.L."/>
            <person name="Derelle E."/>
            <person name="Everett M.V."/>
            <person name="Foulon E."/>
            <person name="Grimwood J."/>
            <person name="Gundlach H."/>
            <person name="Henrissat B."/>
            <person name="Napoli C."/>
            <person name="McDonald S.M."/>
            <person name="Parker M.S."/>
            <person name="Rombauts S."/>
            <person name="Salamov A."/>
            <person name="Von Dassow P."/>
            <person name="Badger J.H."/>
            <person name="Coutinho P.M."/>
            <person name="Demir E."/>
            <person name="Dubchak I."/>
            <person name="Gentemann C."/>
            <person name="Eikrem W."/>
            <person name="Gready J.E."/>
            <person name="John U."/>
            <person name="Lanier W."/>
            <person name="Lindquist E.A."/>
            <person name="Lucas S."/>
            <person name="Mayer K.F."/>
            <person name="Moreau H."/>
            <person name="Not F."/>
            <person name="Otillar R."/>
            <person name="Panaud O."/>
            <person name="Pangilinan J."/>
            <person name="Paulsen I."/>
            <person name="Piegu B."/>
            <person name="Poliakov A."/>
            <person name="Robbens S."/>
            <person name="Schmutz J."/>
            <person name="Toulza E."/>
            <person name="Wyss T."/>
            <person name="Zelensky A."/>
            <person name="Zhou K."/>
            <person name="Armbrust E.V."/>
            <person name="Bhattacharya D."/>
            <person name="Goodenough U.W."/>
            <person name="Van de Peer Y."/>
            <person name="Grigoriev I.V."/>
        </authorList>
    </citation>
    <scope>NUCLEOTIDE SEQUENCE [LARGE SCALE GENOMIC DNA]</scope>
    <source>
        <strain evidence="6">RCC299 / NOUM17</strain>
    </source>
</reference>
<dbReference type="EMBL" id="CP001323">
    <property type="protein sequence ID" value="ACO60652.1"/>
    <property type="molecule type" value="Genomic_DNA"/>
</dbReference>
<dbReference type="PANTHER" id="PTHR10903">
    <property type="entry name" value="GTPASE, IMAP FAMILY MEMBER-RELATED"/>
    <property type="match status" value="1"/>
</dbReference>
<proteinExistence type="predicted"/>
<protein>
    <submittedName>
        <fullName evidence="5">Chloroplast envelope protein translocase family</fullName>
    </submittedName>
</protein>
<dbReference type="InterPro" id="IPR027417">
    <property type="entry name" value="P-loop_NTPase"/>
</dbReference>
<dbReference type="AlphaFoldDB" id="C1DZH7"/>
<dbReference type="Pfam" id="PF04548">
    <property type="entry name" value="AIG1"/>
    <property type="match status" value="1"/>
</dbReference>
<dbReference type="KEGG" id="mis:MICPUN_93592"/>
<dbReference type="InterPro" id="IPR006703">
    <property type="entry name" value="G_AIG1"/>
</dbReference>
<feature type="compositionally biased region" description="Acidic residues" evidence="3">
    <location>
        <begin position="1"/>
        <end position="38"/>
    </location>
</feature>
<evidence type="ECO:0000256" key="2">
    <source>
        <dbReference type="ARBA" id="ARBA00023134"/>
    </source>
</evidence>
<dbReference type="RefSeq" id="XP_002499393.1">
    <property type="nucleotide sequence ID" value="XM_002499348.1"/>
</dbReference>
<organism evidence="5 6">
    <name type="scientific">Micromonas commoda (strain RCC299 / NOUM17 / CCMP2709)</name>
    <name type="common">Picoplanktonic green alga</name>
    <dbReference type="NCBI Taxonomy" id="296587"/>
    <lineage>
        <taxon>Eukaryota</taxon>
        <taxon>Viridiplantae</taxon>
        <taxon>Chlorophyta</taxon>
        <taxon>Mamiellophyceae</taxon>
        <taxon>Mamiellales</taxon>
        <taxon>Mamiellaceae</taxon>
        <taxon>Micromonas</taxon>
    </lineage>
</organism>
<gene>
    <name evidence="5" type="primary">TOC34-1</name>
    <name evidence="5" type="ORF">MICPUN_93592</name>
</gene>
<evidence type="ECO:0000256" key="1">
    <source>
        <dbReference type="ARBA" id="ARBA00022741"/>
    </source>
</evidence>
<dbReference type="SUPFAM" id="SSF52540">
    <property type="entry name" value="P-loop containing nucleoside triphosphate hydrolases"/>
    <property type="match status" value="1"/>
</dbReference>
<dbReference type="eggNOG" id="ENOG502QSV2">
    <property type="taxonomic scope" value="Eukaryota"/>
</dbReference>
<dbReference type="PROSITE" id="PS51720">
    <property type="entry name" value="G_AIG1"/>
    <property type="match status" value="1"/>
</dbReference>
<keyword evidence="2" id="KW-0342">GTP-binding</keyword>
<keyword evidence="1" id="KW-0547">Nucleotide-binding</keyword>
<feature type="domain" description="AIG1-type G" evidence="4">
    <location>
        <begin position="98"/>
        <end position="319"/>
    </location>
</feature>
<keyword evidence="6" id="KW-1185">Reference proteome</keyword>
<dbReference type="InParanoid" id="C1DZH7"/>
<evidence type="ECO:0000313" key="5">
    <source>
        <dbReference type="EMBL" id="ACO60652.1"/>
    </source>
</evidence>
<dbReference type="Proteomes" id="UP000002009">
    <property type="component" value="Chromosome 2"/>
</dbReference>
<accession>C1DZH7</accession>
<dbReference type="OrthoDB" id="8954335at2759"/>
<dbReference type="InterPro" id="IPR045058">
    <property type="entry name" value="GIMA/IAN/Toc"/>
</dbReference>
<dbReference type="FunCoup" id="C1DZH7">
    <property type="interactions" value="1016"/>
</dbReference>
<dbReference type="Gene3D" id="3.40.50.300">
    <property type="entry name" value="P-loop containing nucleotide triphosphate hydrolases"/>
    <property type="match status" value="1"/>
</dbReference>
<evidence type="ECO:0000259" key="4">
    <source>
        <dbReference type="PROSITE" id="PS51720"/>
    </source>
</evidence>
<evidence type="ECO:0000256" key="3">
    <source>
        <dbReference type="SAM" id="MobiDB-lite"/>
    </source>
</evidence>